<dbReference type="RefSeq" id="XP_041285539.1">
    <property type="nucleotide sequence ID" value="XM_041434482.1"/>
</dbReference>
<evidence type="ECO:0000313" key="3">
    <source>
        <dbReference type="Proteomes" id="UP000823399"/>
    </source>
</evidence>
<dbReference type="OrthoDB" id="2691751at2759"/>
<feature type="region of interest" description="Disordered" evidence="1">
    <location>
        <begin position="319"/>
        <end position="350"/>
    </location>
</feature>
<sequence length="373" mass="40037">MAKASTQVRKVKEPRKCGRPPKKQLQPPSSTQAEHPPSQEVGSKTKPRPWPIPPEKSSTLLAATVPGGSSSAPDIRAAVATSKSTDFDENTAATLLLGLAWPVGDLEVPDLVGKYSIKDEDFFQNLKESEASGLDDEHSQSGDEEESESEDSVEDNEEPETDEEVIDIPLNVLVNGVLDTLTVRSDISWDAFHRKIAKAMEIFLENLSIAYKFSTNAKTASPHKLDLARNLLQLLGDASEELSGVTGRSRKKKFAVEIVDIRLLEVSNGELKKGTLTSSKTKNNSGLDCCDTAPGLEGLVPDPWRLYASWTPRLAHGSVTPTRAPALPTPAPALLDSPRGGAPPAPRTTAVWTAMTPPQGAMTPPDAMTPPLA</sequence>
<dbReference type="Proteomes" id="UP000823399">
    <property type="component" value="Unassembled WGS sequence"/>
</dbReference>
<feature type="region of interest" description="Disordered" evidence="1">
    <location>
        <begin position="131"/>
        <end position="165"/>
    </location>
</feature>
<name>A0A9P7ESF3_9AGAM</name>
<evidence type="ECO:0000313" key="2">
    <source>
        <dbReference type="EMBL" id="KAG2088474.1"/>
    </source>
</evidence>
<comment type="caution">
    <text evidence="2">The sequence shown here is derived from an EMBL/GenBank/DDBJ whole genome shotgun (WGS) entry which is preliminary data.</text>
</comment>
<feature type="compositionally biased region" description="Acidic residues" evidence="1">
    <location>
        <begin position="142"/>
        <end position="165"/>
    </location>
</feature>
<keyword evidence="3" id="KW-1185">Reference proteome</keyword>
<feature type="compositionally biased region" description="Polar residues" evidence="1">
    <location>
        <begin position="56"/>
        <end position="72"/>
    </location>
</feature>
<proteinExistence type="predicted"/>
<evidence type="ECO:0000256" key="1">
    <source>
        <dbReference type="SAM" id="MobiDB-lite"/>
    </source>
</evidence>
<reference evidence="2" key="1">
    <citation type="journal article" date="2020" name="New Phytol.">
        <title>Comparative genomics reveals dynamic genome evolution in host specialist ectomycorrhizal fungi.</title>
        <authorList>
            <person name="Lofgren L.A."/>
            <person name="Nguyen N.H."/>
            <person name="Vilgalys R."/>
            <person name="Ruytinx J."/>
            <person name="Liao H.L."/>
            <person name="Branco S."/>
            <person name="Kuo A."/>
            <person name="LaButti K."/>
            <person name="Lipzen A."/>
            <person name="Andreopoulos W."/>
            <person name="Pangilinan J."/>
            <person name="Riley R."/>
            <person name="Hundley H."/>
            <person name="Na H."/>
            <person name="Barry K."/>
            <person name="Grigoriev I.V."/>
            <person name="Stajich J.E."/>
            <person name="Kennedy P.G."/>
        </authorList>
    </citation>
    <scope>NUCLEOTIDE SEQUENCE</scope>
    <source>
        <strain evidence="2">FC423</strain>
    </source>
</reference>
<feature type="compositionally biased region" description="Basic and acidic residues" evidence="1">
    <location>
        <begin position="131"/>
        <end position="141"/>
    </location>
</feature>
<feature type="region of interest" description="Disordered" evidence="1">
    <location>
        <begin position="1"/>
        <end position="73"/>
    </location>
</feature>
<gene>
    <name evidence="2" type="ORF">F5147DRAFT_658694</name>
</gene>
<protein>
    <submittedName>
        <fullName evidence="2">Uncharacterized protein</fullName>
    </submittedName>
</protein>
<dbReference type="AlphaFoldDB" id="A0A9P7ESF3"/>
<accession>A0A9P7ESF3</accession>
<organism evidence="2 3">
    <name type="scientific">Suillus discolor</name>
    <dbReference type="NCBI Taxonomy" id="1912936"/>
    <lineage>
        <taxon>Eukaryota</taxon>
        <taxon>Fungi</taxon>
        <taxon>Dikarya</taxon>
        <taxon>Basidiomycota</taxon>
        <taxon>Agaricomycotina</taxon>
        <taxon>Agaricomycetes</taxon>
        <taxon>Agaricomycetidae</taxon>
        <taxon>Boletales</taxon>
        <taxon>Suillineae</taxon>
        <taxon>Suillaceae</taxon>
        <taxon>Suillus</taxon>
    </lineage>
</organism>
<dbReference type="EMBL" id="JABBWM010000121">
    <property type="protein sequence ID" value="KAG2088474.1"/>
    <property type="molecule type" value="Genomic_DNA"/>
</dbReference>
<dbReference type="GeneID" id="64696741"/>